<dbReference type="EMBL" id="CP016779">
    <property type="protein sequence ID" value="ASY23988.1"/>
    <property type="molecule type" value="Genomic_DNA"/>
</dbReference>
<dbReference type="Gene3D" id="1.20.1080.10">
    <property type="entry name" value="Glycerol uptake facilitator protein"/>
    <property type="match status" value="2"/>
</dbReference>
<name>A0A249L4G1_9ACTN</name>
<feature type="transmembrane region" description="Helical" evidence="7">
    <location>
        <begin position="37"/>
        <end position="58"/>
    </location>
</feature>
<feature type="transmembrane region" description="Helical" evidence="7">
    <location>
        <begin position="121"/>
        <end position="141"/>
    </location>
</feature>
<evidence type="ECO:0000256" key="7">
    <source>
        <dbReference type="SAM" id="Phobius"/>
    </source>
</evidence>
<organism evidence="8 9">
    <name type="scientific">Candidatus Nanopelagicus abundans</name>
    <dbReference type="NCBI Taxonomy" id="1884916"/>
    <lineage>
        <taxon>Bacteria</taxon>
        <taxon>Bacillati</taxon>
        <taxon>Actinomycetota</taxon>
        <taxon>Actinomycetes</taxon>
        <taxon>Candidatus Nanopelagicales</taxon>
        <taxon>Candidatus Nanopelagicaceae</taxon>
        <taxon>Candidatus Nanopelagicus</taxon>
    </lineage>
</organism>
<feature type="transmembrane region" description="Helical" evidence="7">
    <location>
        <begin position="190"/>
        <end position="212"/>
    </location>
</feature>
<sequence>MKTQRAIGMEFVGSLILALAIVGSGQMATNLTTDSGLRLFINALATGIGLAFVIRLGVKTSGSHFNPAVTLIMLSLKRIKPKLSLGYILAQITGGITGVAIANFIFDQSALAQSATLRSGSNLFVSEVLATAGLVWIILRFPKRDDLIAIYAPLWIFGGILFTSSTAFANPAITIARSFTTSITGIANESVLAFITAQLIGAVIGLAAALYITNPKLEANE</sequence>
<dbReference type="KEGG" id="nab:B1sIIB91_03580"/>
<dbReference type="Proteomes" id="UP000217210">
    <property type="component" value="Chromosome"/>
</dbReference>
<evidence type="ECO:0000256" key="3">
    <source>
        <dbReference type="ARBA" id="ARBA00022692"/>
    </source>
</evidence>
<keyword evidence="5 7" id="KW-0472">Membrane</keyword>
<evidence type="ECO:0000256" key="1">
    <source>
        <dbReference type="ARBA" id="ARBA00004141"/>
    </source>
</evidence>
<comment type="subcellular location">
    <subcellularLocation>
        <location evidence="1">Membrane</location>
        <topology evidence="1">Multi-pass membrane protein</topology>
    </subcellularLocation>
</comment>
<dbReference type="RefSeq" id="WP_095688249.1">
    <property type="nucleotide sequence ID" value="NZ_CP016779.1"/>
</dbReference>
<dbReference type="PANTHER" id="PTHR19139:SF199">
    <property type="entry name" value="MIP17260P"/>
    <property type="match status" value="1"/>
</dbReference>
<keyword evidence="6" id="KW-0813">Transport</keyword>
<dbReference type="SUPFAM" id="SSF81338">
    <property type="entry name" value="Aquaporin-like"/>
    <property type="match status" value="1"/>
</dbReference>
<dbReference type="OrthoDB" id="9807293at2"/>
<evidence type="ECO:0000256" key="4">
    <source>
        <dbReference type="ARBA" id="ARBA00022989"/>
    </source>
</evidence>
<gene>
    <name evidence="8" type="ORF">B1sIIB91_03580</name>
</gene>
<dbReference type="GO" id="GO:0005886">
    <property type="term" value="C:plasma membrane"/>
    <property type="evidence" value="ECO:0007669"/>
    <property type="project" value="TreeGrafter"/>
</dbReference>
<evidence type="ECO:0000256" key="2">
    <source>
        <dbReference type="ARBA" id="ARBA00006175"/>
    </source>
</evidence>
<feature type="transmembrane region" description="Helical" evidence="7">
    <location>
        <begin position="148"/>
        <end position="170"/>
    </location>
</feature>
<dbReference type="InterPro" id="IPR023271">
    <property type="entry name" value="Aquaporin-like"/>
</dbReference>
<evidence type="ECO:0000256" key="6">
    <source>
        <dbReference type="RuleBase" id="RU000477"/>
    </source>
</evidence>
<evidence type="ECO:0000313" key="9">
    <source>
        <dbReference type="Proteomes" id="UP000217210"/>
    </source>
</evidence>
<reference evidence="8 9" key="1">
    <citation type="submission" date="2016-07" db="EMBL/GenBank/DDBJ databases">
        <title>High microdiversification within the ubiquitous acI lineage of Actinobacteria.</title>
        <authorList>
            <person name="Neuenschwander S.M."/>
            <person name="Salcher M."/>
            <person name="Ghai R."/>
            <person name="Pernthaler J."/>
        </authorList>
    </citation>
    <scope>NUCLEOTIDE SEQUENCE [LARGE SCALE GENOMIC DNA]</scope>
    <source>
        <strain evidence="8">MMS-IIB-91</strain>
    </source>
</reference>
<proteinExistence type="inferred from homology"/>
<keyword evidence="4 7" id="KW-1133">Transmembrane helix</keyword>
<dbReference type="PANTHER" id="PTHR19139">
    <property type="entry name" value="AQUAPORIN TRANSPORTER"/>
    <property type="match status" value="1"/>
</dbReference>
<evidence type="ECO:0000256" key="5">
    <source>
        <dbReference type="ARBA" id="ARBA00023136"/>
    </source>
</evidence>
<dbReference type="GO" id="GO:0015250">
    <property type="term" value="F:water channel activity"/>
    <property type="evidence" value="ECO:0007669"/>
    <property type="project" value="TreeGrafter"/>
</dbReference>
<accession>A0A249L4G1</accession>
<dbReference type="InterPro" id="IPR034294">
    <property type="entry name" value="Aquaporin_transptr"/>
</dbReference>
<dbReference type="InterPro" id="IPR000425">
    <property type="entry name" value="MIP"/>
</dbReference>
<protein>
    <submittedName>
        <fullName evidence="8">Permease, glycerol uptake facilitator</fullName>
    </submittedName>
</protein>
<keyword evidence="3 6" id="KW-0812">Transmembrane</keyword>
<dbReference type="PRINTS" id="PR00783">
    <property type="entry name" value="MINTRINSICP"/>
</dbReference>
<keyword evidence="9" id="KW-1185">Reference proteome</keyword>
<comment type="similarity">
    <text evidence="2 6">Belongs to the MIP/aquaporin (TC 1.A.8) family.</text>
</comment>
<dbReference type="AlphaFoldDB" id="A0A249L4G1"/>
<evidence type="ECO:0000313" key="8">
    <source>
        <dbReference type="EMBL" id="ASY23988.1"/>
    </source>
</evidence>
<feature type="transmembrane region" description="Helical" evidence="7">
    <location>
        <begin position="85"/>
        <end position="106"/>
    </location>
</feature>
<dbReference type="Pfam" id="PF00230">
    <property type="entry name" value="MIP"/>
    <property type="match status" value="1"/>
</dbReference>